<dbReference type="SUPFAM" id="SSF52540">
    <property type="entry name" value="P-loop containing nucleoside triphosphate hydrolases"/>
    <property type="match status" value="3"/>
</dbReference>
<dbReference type="InterPro" id="IPR032284">
    <property type="entry name" value="RecQ_Zn-bd"/>
</dbReference>
<accession>A0ABT2EL33</accession>
<dbReference type="SMART" id="SM00488">
    <property type="entry name" value="DEXDc2"/>
    <property type="match status" value="1"/>
</dbReference>
<comment type="catalytic activity">
    <reaction evidence="9">
        <text>Couples ATP hydrolysis with the unwinding of duplex DNA by translocating in the 3'-5' direction.</text>
        <dbReference type="EC" id="5.6.2.4"/>
    </reaction>
</comment>
<keyword evidence="17" id="KW-1185">Reference proteome</keyword>
<dbReference type="InterPro" id="IPR011545">
    <property type="entry name" value="DEAD/DEAH_box_helicase_dom"/>
</dbReference>
<keyword evidence="3" id="KW-0547">Nucleotide-binding</keyword>
<organism evidence="16 17">
    <name type="scientific">Candidatus Fervidibacter sacchari</name>
    <dbReference type="NCBI Taxonomy" id="1448929"/>
    <lineage>
        <taxon>Bacteria</taxon>
        <taxon>Candidatus Fervidibacterota</taxon>
        <taxon>Candidatus Fervidibacter</taxon>
    </lineage>
</organism>
<dbReference type="PROSITE" id="PS51193">
    <property type="entry name" value="HELICASE_ATP_BIND_2"/>
    <property type="match status" value="1"/>
</dbReference>
<evidence type="ECO:0000256" key="11">
    <source>
        <dbReference type="ARBA" id="ARBA00044535"/>
    </source>
</evidence>
<dbReference type="CDD" id="cd17920">
    <property type="entry name" value="DEXHc_RecQ"/>
    <property type="match status" value="1"/>
</dbReference>
<sequence>MERREAQERMVREVTRLLGHGEFGMIEAPTGTGKTIAYALPSVLYAKASGKQVLMATYTRVLQDQLRRELEEKIRKIIPDFTVAVLKGRTNYLCLTRLWNAFCEAFWVQETGRVSFEEKLSLLMLLRFAERSKEGDLEQLSYWWQQRFPIARRLREKVQSESEWCNENDCRYFRHCFYSKASAQAKTADVIIINHALLLIKPDWGEGLNLIVDEAHNLEEAATNALTEEVSGEAMEAVLDELLTIRHDRGLLVQAMAELQGDEESQSAVRAAMRWVGLVRRMVREFGGHLRECLRREGVRMDSQYRATFRLTSSPYRWQSWRQLTEAHKDLLKELGRLKTHLEKVQQCLWVKNTEGAKRLMRDLQILERRLFDPKEGLCTLLDAVLRVDFDPLKVVHWIELPDTDGSQWALKRAPVRVGEVLGERVYQKCRSLVLTSATLTVAEKGFGFFLDRLGLHGFIADENLIQLPNPFEETYRRQVIFALPNYLRFSAHYREIEQFTQALLRELTCLFSFTEGRGLVLHTARDRMEKVAMELEKALTNLPVFWQREGVARWQLKEEFERREESVLLGVKSFWEGIDVPGPSLSYLVIEKLPFPSPSDPVVEARREEVIFRGKSEWRDYLLPLAILQLKQGFGRLVRKKDDWGVVLFMDKRLRTALYRQMVFDSLPPAIRDDKVKEAEENRQTLYELIANHMRKNPHLQRFDWDGRLRFFPCIREEAITDIERLLQKYRLPDFIGEEEYERWRGTILDAAKEIFGFEGFRSPEQERAIKAVLVGKDVLVVLPTGAGKSFIFQITGLLRDGVTLVFSPLIALMRDQVDKLRAKGLHVVDYIISGQSAAEREEVLRRMRMGQVRLVYIAPERIRDPALIDAVRQSKIVQIVVDEAHCVHMWGHHFRPDFLSIPEMFGDDRPPIVALTATATAQTQQAIREALGLGKSRPFELITRSIDRPELRFIVINDRSNPDRIKSRNDKRRVLLKILRAVQQRGECAIVYTATVREAEDLTRWLKLHHFDVRCYHGQMDPISRADVEEAFLEGTIRIIVATKAFGLGIDKPDIRYIIHYDIPSDVESYFQEAGRAGRDGQPAYCILLYHRSDLRTQRYFIEQAFPSREEFDALLEALRRRMDSKNRILVSPKELCDETGIEEERLDVALHLLERAGFVRRGYNFALKGSVLLNRTWEWLRENVSKTQQDMLDGLVSAFGLSDRRDVFLDILGAAKKLGVDPIELDAFLTELAGKGWAIYRRYDRGYFLEALEGLASARLLNLEGTEAQLVRAEMERNLEAIKRYAESLRFGDCRRKFLLEHFGERLEERRYPCCDLCDPNMELPWREVSGEEVQEAVDILDPSYLALRVVEWNEQLDYPFGLEALKQIILGDEYALGWRVSDEQRRRVRLRRAQKCPWFGAMRGSKNARSKVNQAFEALYRQGYIYFEQQELHEQMYVVPQLTQKGRKAIQAGKYLWLAG</sequence>
<evidence type="ECO:0000256" key="5">
    <source>
        <dbReference type="ARBA" id="ARBA00022806"/>
    </source>
</evidence>
<dbReference type="SMART" id="SM00487">
    <property type="entry name" value="DEXDc"/>
    <property type="match status" value="2"/>
</dbReference>
<keyword evidence="8" id="KW-0413">Isomerase</keyword>
<dbReference type="PROSITE" id="PS51194">
    <property type="entry name" value="HELICASE_CTER"/>
    <property type="match status" value="1"/>
</dbReference>
<dbReference type="SMART" id="SM00490">
    <property type="entry name" value="HELICc"/>
    <property type="match status" value="1"/>
</dbReference>
<dbReference type="Gene3D" id="3.40.50.300">
    <property type="entry name" value="P-loop containing nucleotide triphosphate hydrolases"/>
    <property type="match status" value="4"/>
</dbReference>
<dbReference type="RefSeq" id="WP_259094642.1">
    <property type="nucleotide sequence ID" value="NZ_CP130454.1"/>
</dbReference>
<protein>
    <recommendedName>
        <fullName evidence="11">ATP-dependent DNA helicase RecQ</fullName>
        <ecNumber evidence="10">5.6.2.4</ecNumber>
    </recommendedName>
    <alternativeName>
        <fullName evidence="12">DNA 3'-5' helicase RecQ</fullName>
    </alternativeName>
</protein>
<keyword evidence="4 16" id="KW-0378">Hydrolase</keyword>
<evidence type="ECO:0000256" key="8">
    <source>
        <dbReference type="ARBA" id="ARBA00023235"/>
    </source>
</evidence>
<dbReference type="InterPro" id="IPR027417">
    <property type="entry name" value="P-loop_NTPase"/>
</dbReference>
<dbReference type="EC" id="5.6.2.4" evidence="10"/>
<dbReference type="Pfam" id="PF00271">
    <property type="entry name" value="Helicase_C"/>
    <property type="match status" value="1"/>
</dbReference>
<evidence type="ECO:0000256" key="1">
    <source>
        <dbReference type="ARBA" id="ARBA00005446"/>
    </source>
</evidence>
<dbReference type="Pfam" id="PF00270">
    <property type="entry name" value="DEAD"/>
    <property type="match status" value="2"/>
</dbReference>
<dbReference type="Proteomes" id="UP001204798">
    <property type="component" value="Unassembled WGS sequence"/>
</dbReference>
<dbReference type="Gene3D" id="1.10.10.10">
    <property type="entry name" value="Winged helix-like DNA-binding domain superfamily/Winged helix DNA-binding domain"/>
    <property type="match status" value="1"/>
</dbReference>
<comment type="similarity">
    <text evidence="1">Belongs to the helicase family. RecQ subfamily.</text>
</comment>
<dbReference type="InterPro" id="IPR001650">
    <property type="entry name" value="Helicase_C-like"/>
</dbReference>
<dbReference type="InterPro" id="IPR014013">
    <property type="entry name" value="Helic_SF1/SF2_ATP-bd_DinG/Rad3"/>
</dbReference>
<dbReference type="Pfam" id="PF13307">
    <property type="entry name" value="Helicase_C_2"/>
    <property type="match status" value="1"/>
</dbReference>
<keyword evidence="2" id="KW-0479">Metal-binding</keyword>
<evidence type="ECO:0000259" key="15">
    <source>
        <dbReference type="PROSITE" id="PS51194"/>
    </source>
</evidence>
<gene>
    <name evidence="16" type="ORF">M2350_001049</name>
</gene>
<name>A0ABT2EL33_9BACT</name>
<dbReference type="Pfam" id="PF16124">
    <property type="entry name" value="RecQ_Zn_bind"/>
    <property type="match status" value="1"/>
</dbReference>
<evidence type="ECO:0000256" key="7">
    <source>
        <dbReference type="ARBA" id="ARBA00023125"/>
    </source>
</evidence>
<evidence type="ECO:0000256" key="12">
    <source>
        <dbReference type="ARBA" id="ARBA00044550"/>
    </source>
</evidence>
<evidence type="ECO:0000256" key="2">
    <source>
        <dbReference type="ARBA" id="ARBA00022723"/>
    </source>
</evidence>
<dbReference type="InterPro" id="IPR014001">
    <property type="entry name" value="Helicase_ATP-bd"/>
</dbReference>
<feature type="domain" description="Helicase ATP-binding" evidence="13">
    <location>
        <begin position="771"/>
        <end position="939"/>
    </location>
</feature>
<keyword evidence="5 16" id="KW-0347">Helicase</keyword>
<dbReference type="InterPro" id="IPR006554">
    <property type="entry name" value="Helicase-like_DEXD_c2"/>
</dbReference>
<dbReference type="NCBIfam" id="TIGR00614">
    <property type="entry name" value="recQ_fam"/>
    <property type="match status" value="1"/>
</dbReference>
<evidence type="ECO:0000256" key="6">
    <source>
        <dbReference type="ARBA" id="ARBA00022840"/>
    </source>
</evidence>
<feature type="domain" description="Helicase C-terminal" evidence="15">
    <location>
        <begin position="976"/>
        <end position="1122"/>
    </location>
</feature>
<keyword evidence="7" id="KW-0238">DNA-binding</keyword>
<evidence type="ECO:0000259" key="13">
    <source>
        <dbReference type="PROSITE" id="PS51192"/>
    </source>
</evidence>
<dbReference type="SMART" id="SM00491">
    <property type="entry name" value="HELICc2"/>
    <property type="match status" value="1"/>
</dbReference>
<dbReference type="PROSITE" id="PS51192">
    <property type="entry name" value="HELICASE_ATP_BIND_1"/>
    <property type="match status" value="1"/>
</dbReference>
<dbReference type="GO" id="GO:0016787">
    <property type="term" value="F:hydrolase activity"/>
    <property type="evidence" value="ECO:0007669"/>
    <property type="project" value="UniProtKB-KW"/>
</dbReference>
<proteinExistence type="inferred from homology"/>
<evidence type="ECO:0000313" key="17">
    <source>
        <dbReference type="Proteomes" id="UP001204798"/>
    </source>
</evidence>
<evidence type="ECO:0000256" key="9">
    <source>
        <dbReference type="ARBA" id="ARBA00034617"/>
    </source>
</evidence>
<evidence type="ECO:0000313" key="16">
    <source>
        <dbReference type="EMBL" id="MCS3918649.1"/>
    </source>
</evidence>
<evidence type="ECO:0000256" key="4">
    <source>
        <dbReference type="ARBA" id="ARBA00022801"/>
    </source>
</evidence>
<comment type="caution">
    <text evidence="16">The sequence shown here is derived from an EMBL/GenBank/DDBJ whole genome shotgun (WGS) entry which is preliminary data.</text>
</comment>
<evidence type="ECO:0000256" key="10">
    <source>
        <dbReference type="ARBA" id="ARBA00034808"/>
    </source>
</evidence>
<dbReference type="InterPro" id="IPR004589">
    <property type="entry name" value="DNA_helicase_ATP-dep_RecQ"/>
</dbReference>
<evidence type="ECO:0000259" key="14">
    <source>
        <dbReference type="PROSITE" id="PS51193"/>
    </source>
</evidence>
<keyword evidence="6" id="KW-0067">ATP-binding</keyword>
<dbReference type="InterPro" id="IPR006555">
    <property type="entry name" value="ATP-dep_Helicase_C"/>
</dbReference>
<dbReference type="GO" id="GO:0003678">
    <property type="term" value="F:DNA helicase activity"/>
    <property type="evidence" value="ECO:0007669"/>
    <property type="project" value="UniProtKB-EC"/>
</dbReference>
<feature type="domain" description="Helicase ATP-binding" evidence="14">
    <location>
        <begin position="1"/>
        <end position="264"/>
    </location>
</feature>
<dbReference type="InterPro" id="IPR036388">
    <property type="entry name" value="WH-like_DNA-bd_sf"/>
</dbReference>
<dbReference type="PANTHER" id="PTHR13710">
    <property type="entry name" value="DNA HELICASE RECQ FAMILY MEMBER"/>
    <property type="match status" value="1"/>
</dbReference>
<reference evidence="16 17" key="1">
    <citation type="submission" date="2022-08" db="EMBL/GenBank/DDBJ databases">
        <title>Bacterial and archaeal communities from various locations to study Microbial Dark Matter (Phase II).</title>
        <authorList>
            <person name="Stepanauskas R."/>
        </authorList>
    </citation>
    <scope>NUCLEOTIDE SEQUENCE [LARGE SCALE GENOMIC DNA]</scope>
    <source>
        <strain evidence="16 17">PD1</strain>
    </source>
</reference>
<dbReference type="PANTHER" id="PTHR13710:SF105">
    <property type="entry name" value="ATP-DEPENDENT DNA HELICASE Q1"/>
    <property type="match status" value="1"/>
</dbReference>
<dbReference type="EMBL" id="JANUCP010000002">
    <property type="protein sequence ID" value="MCS3918649.1"/>
    <property type="molecule type" value="Genomic_DNA"/>
</dbReference>
<evidence type="ECO:0000256" key="3">
    <source>
        <dbReference type="ARBA" id="ARBA00022741"/>
    </source>
</evidence>